<evidence type="ECO:0000313" key="2">
    <source>
        <dbReference type="EMBL" id="MBA6117568.1"/>
    </source>
</evidence>
<evidence type="ECO:0000313" key="3">
    <source>
        <dbReference type="Proteomes" id="UP000553948"/>
    </source>
</evidence>
<accession>A0A7W2QK40</accession>
<comment type="caution">
    <text evidence="2">The sequence shown here is derived from an EMBL/GenBank/DDBJ whole genome shotgun (WGS) entry which is preliminary data.</text>
</comment>
<dbReference type="AlphaFoldDB" id="A0A7W2QK40"/>
<dbReference type="InterPro" id="IPR052517">
    <property type="entry name" value="GlcG_carb_metab_protein"/>
</dbReference>
<keyword evidence="1" id="KW-0732">Signal</keyword>
<dbReference type="SUPFAM" id="SSF143744">
    <property type="entry name" value="GlcG-like"/>
    <property type="match status" value="1"/>
</dbReference>
<reference evidence="2 3" key="1">
    <citation type="submission" date="2020-07" db="EMBL/GenBank/DDBJ databases">
        <title>Diversity of carbapenemase encoding genes among Pseudomonas putida group clinical isolates in a tertiary Brazilian hospital.</title>
        <authorList>
            <person name="Alberto-Lei F."/>
            <person name="Nodari C.S."/>
            <person name="Streling A.P."/>
            <person name="Paulino J.T."/>
            <person name="Bessa-Neto F.O."/>
            <person name="Cayo R."/>
            <person name="Gales A.C."/>
        </authorList>
    </citation>
    <scope>NUCLEOTIDE SEQUENCE [LARGE SCALE GENOMIC DNA]</scope>
    <source>
        <strain evidence="2 3">12464</strain>
    </source>
</reference>
<dbReference type="Gene3D" id="3.30.450.150">
    <property type="entry name" value="Haem-degrading domain"/>
    <property type="match status" value="1"/>
</dbReference>
<dbReference type="InterPro" id="IPR038084">
    <property type="entry name" value="PduO/GlcC-like_sf"/>
</dbReference>
<protein>
    <submittedName>
        <fullName evidence="2">Heme-binding protein</fullName>
    </submittedName>
</protein>
<evidence type="ECO:0000256" key="1">
    <source>
        <dbReference type="SAM" id="SignalP"/>
    </source>
</evidence>
<gene>
    <name evidence="2" type="ORF">H4C47_17740</name>
</gene>
<dbReference type="Pfam" id="PF03928">
    <property type="entry name" value="HbpS-like"/>
    <property type="match status" value="1"/>
</dbReference>
<feature type="signal peptide" evidence="1">
    <location>
        <begin position="1"/>
        <end position="23"/>
    </location>
</feature>
<dbReference type="Proteomes" id="UP000553948">
    <property type="component" value="Unassembled WGS sequence"/>
</dbReference>
<dbReference type="InterPro" id="IPR005624">
    <property type="entry name" value="PduO/GlcC-like"/>
</dbReference>
<dbReference type="PANTHER" id="PTHR34309:SF1">
    <property type="entry name" value="PROTEIN GLCG"/>
    <property type="match status" value="1"/>
</dbReference>
<name>A0A7W2QK40_PSEPU</name>
<dbReference type="PANTHER" id="PTHR34309">
    <property type="entry name" value="SLR1406 PROTEIN"/>
    <property type="match status" value="1"/>
</dbReference>
<proteinExistence type="predicted"/>
<feature type="chain" id="PRO_5030959233" evidence="1">
    <location>
        <begin position="24"/>
        <end position="154"/>
    </location>
</feature>
<sequence length="154" mass="16035">MVMDYRRIGLVIGLLLLTAPSLAEPLTAEAARTMAAAAERAARAQGFAIVISIVDSHGNLKHFHRMDGASTRSIQVAQLKASTSARFPLSSTSHAQQDAAHPAHPYSSLPGITLLRGGLPIMDTNGQPIGGIGISGATPELDTQFAQIALEGDA</sequence>
<organism evidence="2 3">
    <name type="scientific">Pseudomonas putida</name>
    <name type="common">Arthrobacter siderocapsulatus</name>
    <dbReference type="NCBI Taxonomy" id="303"/>
    <lineage>
        <taxon>Bacteria</taxon>
        <taxon>Pseudomonadati</taxon>
        <taxon>Pseudomonadota</taxon>
        <taxon>Gammaproteobacteria</taxon>
        <taxon>Pseudomonadales</taxon>
        <taxon>Pseudomonadaceae</taxon>
        <taxon>Pseudomonas</taxon>
    </lineage>
</organism>
<dbReference type="EMBL" id="JACGDG010000015">
    <property type="protein sequence ID" value="MBA6117568.1"/>
    <property type="molecule type" value="Genomic_DNA"/>
</dbReference>